<dbReference type="OrthoDB" id="2357599at2"/>
<organism evidence="2 3">
    <name type="scientific">Fictibacillus macauensis ZFHKF-1</name>
    <dbReference type="NCBI Taxonomy" id="1196324"/>
    <lineage>
        <taxon>Bacteria</taxon>
        <taxon>Bacillati</taxon>
        <taxon>Bacillota</taxon>
        <taxon>Bacilli</taxon>
        <taxon>Bacillales</taxon>
        <taxon>Fictibacillaceae</taxon>
        <taxon>Fictibacillus</taxon>
    </lineage>
</organism>
<dbReference type="STRING" id="1196324.A374_19005"/>
<sequence length="46" mass="5591">DASSCKTIEELQDVIEQYMMYYNAERYQWGLKKMTPEQYRDHLLTA</sequence>
<dbReference type="AlphaFoldDB" id="I8AEG5"/>
<dbReference type="eggNOG" id="COG2801">
    <property type="taxonomic scope" value="Bacteria"/>
</dbReference>
<gene>
    <name evidence="2" type="ORF">A374_19005</name>
</gene>
<dbReference type="EMBL" id="AKKV01000052">
    <property type="protein sequence ID" value="EIT83724.1"/>
    <property type="molecule type" value="Genomic_DNA"/>
</dbReference>
<dbReference type="Proteomes" id="UP000004080">
    <property type="component" value="Unassembled WGS sequence"/>
</dbReference>
<dbReference type="RefSeq" id="WP_007203865.1">
    <property type="nucleotide sequence ID" value="NZ_AKKV01000052.1"/>
</dbReference>
<dbReference type="GO" id="GO:0015074">
    <property type="term" value="P:DNA integration"/>
    <property type="evidence" value="ECO:0007669"/>
    <property type="project" value="InterPro"/>
</dbReference>
<name>I8AEG5_9BACL</name>
<dbReference type="InterPro" id="IPR001584">
    <property type="entry name" value="Integrase_cat-core"/>
</dbReference>
<comment type="caution">
    <text evidence="2">The sequence shown here is derived from an EMBL/GenBank/DDBJ whole genome shotgun (WGS) entry which is preliminary data.</text>
</comment>
<accession>I8AEG5</accession>
<reference evidence="2 3" key="1">
    <citation type="journal article" date="2012" name="J. Bacteriol.">
        <title>Genome of Bacillus macauensis ZFHKF-1, a Long-Chain-Forming Bacterium.</title>
        <authorList>
            <person name="Cai L."/>
            <person name="Zhang T."/>
        </authorList>
    </citation>
    <scope>NUCLEOTIDE SEQUENCE [LARGE SCALE GENOMIC DNA]</scope>
    <source>
        <strain evidence="2 3">ZFHKF-1</strain>
    </source>
</reference>
<feature type="domain" description="Integrase catalytic" evidence="1">
    <location>
        <begin position="4"/>
        <end position="44"/>
    </location>
</feature>
<protein>
    <submittedName>
        <fullName evidence="2">Transposase</fullName>
    </submittedName>
</protein>
<proteinExistence type="predicted"/>
<keyword evidence="3" id="KW-1185">Reference proteome</keyword>
<evidence type="ECO:0000259" key="1">
    <source>
        <dbReference type="Pfam" id="PF13333"/>
    </source>
</evidence>
<evidence type="ECO:0000313" key="2">
    <source>
        <dbReference type="EMBL" id="EIT83724.1"/>
    </source>
</evidence>
<evidence type="ECO:0000313" key="3">
    <source>
        <dbReference type="Proteomes" id="UP000004080"/>
    </source>
</evidence>
<dbReference type="Pfam" id="PF13333">
    <property type="entry name" value="rve_2"/>
    <property type="match status" value="1"/>
</dbReference>
<feature type="non-terminal residue" evidence="2">
    <location>
        <position position="1"/>
    </location>
</feature>